<proteinExistence type="predicted"/>
<reference evidence="2" key="1">
    <citation type="journal article" date="2014" name="Front. Microbiol.">
        <title>High frequency of phylogenetically diverse reductive dehalogenase-homologous genes in deep subseafloor sedimentary metagenomes.</title>
        <authorList>
            <person name="Kawai M."/>
            <person name="Futagami T."/>
            <person name="Toyoda A."/>
            <person name="Takaki Y."/>
            <person name="Nishi S."/>
            <person name="Hori S."/>
            <person name="Arai W."/>
            <person name="Tsubouchi T."/>
            <person name="Morono Y."/>
            <person name="Uchiyama I."/>
            <person name="Ito T."/>
            <person name="Fujiyama A."/>
            <person name="Inagaki F."/>
            <person name="Takami H."/>
        </authorList>
    </citation>
    <scope>NUCLEOTIDE SEQUENCE</scope>
    <source>
        <strain evidence="2">Expedition CK06-06</strain>
    </source>
</reference>
<dbReference type="InterPro" id="IPR038250">
    <property type="entry name" value="TGT_C2_sf"/>
</dbReference>
<protein>
    <recommendedName>
        <fullName evidence="1">PUA domain-containing protein</fullName>
    </recommendedName>
</protein>
<name>X1L370_9ZZZZ</name>
<dbReference type="InterPro" id="IPR015947">
    <property type="entry name" value="PUA-like_sf"/>
</dbReference>
<dbReference type="InterPro" id="IPR002478">
    <property type="entry name" value="PUA"/>
</dbReference>
<dbReference type="SMART" id="SM00359">
    <property type="entry name" value="PUA"/>
    <property type="match status" value="1"/>
</dbReference>
<dbReference type="CDD" id="cd21149">
    <property type="entry name" value="PUA_archaeosine_TGT"/>
    <property type="match status" value="1"/>
</dbReference>
<dbReference type="InterPro" id="IPR004521">
    <property type="entry name" value="Uncharacterised_CHP00451"/>
</dbReference>
<dbReference type="InterPro" id="IPR029402">
    <property type="entry name" value="TGT_C2"/>
</dbReference>
<dbReference type="SUPFAM" id="SSF88697">
    <property type="entry name" value="PUA domain-like"/>
    <property type="match status" value="1"/>
</dbReference>
<dbReference type="GO" id="GO:0003723">
    <property type="term" value="F:RNA binding"/>
    <property type="evidence" value="ECO:0007669"/>
    <property type="project" value="InterPro"/>
</dbReference>
<accession>X1L370</accession>
<gene>
    <name evidence="2" type="ORF">S03H2_58459</name>
</gene>
<dbReference type="EMBL" id="BARU01037528">
    <property type="protein sequence ID" value="GAH88613.1"/>
    <property type="molecule type" value="Genomic_DNA"/>
</dbReference>
<evidence type="ECO:0000259" key="1">
    <source>
        <dbReference type="SMART" id="SM00359"/>
    </source>
</evidence>
<dbReference type="SUPFAM" id="SSF88802">
    <property type="entry name" value="Pre-PUA domain"/>
    <property type="match status" value="1"/>
</dbReference>
<comment type="caution">
    <text evidence="2">The sequence shown here is derived from an EMBL/GenBank/DDBJ whole genome shotgun (WGS) entry which is preliminary data.</text>
</comment>
<organism evidence="2">
    <name type="scientific">marine sediment metagenome</name>
    <dbReference type="NCBI Taxonomy" id="412755"/>
    <lineage>
        <taxon>unclassified sequences</taxon>
        <taxon>metagenomes</taxon>
        <taxon>ecological metagenomes</taxon>
    </lineage>
</organism>
<dbReference type="Gene3D" id="2.30.130.10">
    <property type="entry name" value="PUA domain"/>
    <property type="match status" value="1"/>
</dbReference>
<dbReference type="NCBIfam" id="TIGR00451">
    <property type="entry name" value="unchar_dom_2"/>
    <property type="match status" value="1"/>
</dbReference>
<dbReference type="PROSITE" id="PS50890">
    <property type="entry name" value="PUA"/>
    <property type="match status" value="1"/>
</dbReference>
<feature type="domain" description="PUA" evidence="1">
    <location>
        <begin position="84"/>
        <end position="158"/>
    </location>
</feature>
<evidence type="ECO:0000313" key="2">
    <source>
        <dbReference type="EMBL" id="GAH88613.1"/>
    </source>
</evidence>
<dbReference type="Gene3D" id="3.10.450.90">
    <property type="entry name" value="ArcTGT, C2 domain"/>
    <property type="match status" value="1"/>
</dbReference>
<dbReference type="AlphaFoldDB" id="X1L370"/>
<dbReference type="Pfam" id="PF01472">
    <property type="entry name" value="PUA"/>
    <property type="match status" value="1"/>
</dbReference>
<dbReference type="InterPro" id="IPR036974">
    <property type="entry name" value="PUA_sf"/>
</dbReference>
<sequence>MPRLEKPTLFDIKKLKGIADFQFGRGSGDVLFPKDVMIERSRGTKRIKIVYLNEDRLCSFRVRDGFLILSILGGEKLHESKLGLRVKIIEDVEPFIRKGKSVFAKHVSEVDEKISSKEEVLIVNHQDEFIGIGTAKMPGKLMLQMNSGVAVDTRKGIGEKK</sequence>
<dbReference type="Pfam" id="PF14810">
    <property type="entry name" value="TGT_C2"/>
    <property type="match status" value="1"/>
</dbReference>